<dbReference type="Gene3D" id="3.40.50.1980">
    <property type="entry name" value="Nitrogenase molybdenum iron protein domain"/>
    <property type="match status" value="2"/>
</dbReference>
<name>A0A0J1H7L5_9GAMM</name>
<evidence type="ECO:0000256" key="1">
    <source>
        <dbReference type="ARBA" id="ARBA00004196"/>
    </source>
</evidence>
<keyword evidence="5 6" id="KW-0732">Signal</keyword>
<evidence type="ECO:0000259" key="7">
    <source>
        <dbReference type="PROSITE" id="PS50983"/>
    </source>
</evidence>
<keyword evidence="3" id="KW-0813">Transport</keyword>
<feature type="chain" id="PRO_5005252412" evidence="6">
    <location>
        <begin position="22"/>
        <end position="311"/>
    </location>
</feature>
<dbReference type="RefSeq" id="WP_047886557.1">
    <property type="nucleotide sequence ID" value="NZ_CP071325.1"/>
</dbReference>
<proteinExistence type="inferred from homology"/>
<evidence type="ECO:0000256" key="6">
    <source>
        <dbReference type="SAM" id="SignalP"/>
    </source>
</evidence>
<dbReference type="InterPro" id="IPR051313">
    <property type="entry name" value="Bact_iron-sidero_bind"/>
</dbReference>
<dbReference type="EMBL" id="LDOU01000016">
    <property type="protein sequence ID" value="KLV07686.1"/>
    <property type="molecule type" value="Genomic_DNA"/>
</dbReference>
<comment type="caution">
    <text evidence="8">The sequence shown here is derived from an EMBL/GenBank/DDBJ whole genome shotgun (WGS) entry which is preliminary data.</text>
</comment>
<dbReference type="AlphaFoldDB" id="A0A0J1H7L5"/>
<dbReference type="PANTHER" id="PTHR30532">
    <property type="entry name" value="IRON III DICITRATE-BINDING PERIPLASMIC PROTEIN"/>
    <property type="match status" value="1"/>
</dbReference>
<dbReference type="Pfam" id="PF01497">
    <property type="entry name" value="Peripla_BP_2"/>
    <property type="match status" value="1"/>
</dbReference>
<dbReference type="STRING" id="320778.ABT57_17540"/>
<comment type="similarity">
    <text evidence="2">Belongs to the bacterial solute-binding protein 8 family.</text>
</comment>
<dbReference type="CDD" id="cd01146">
    <property type="entry name" value="FhuD"/>
    <property type="match status" value="1"/>
</dbReference>
<dbReference type="GO" id="GO:0030288">
    <property type="term" value="C:outer membrane-bounded periplasmic space"/>
    <property type="evidence" value="ECO:0007669"/>
    <property type="project" value="TreeGrafter"/>
</dbReference>
<keyword evidence="9" id="KW-1185">Reference proteome</keyword>
<dbReference type="InterPro" id="IPR002491">
    <property type="entry name" value="ABC_transptr_periplasmic_BD"/>
</dbReference>
<dbReference type="GO" id="GO:1901678">
    <property type="term" value="P:iron coordination entity transport"/>
    <property type="evidence" value="ECO:0007669"/>
    <property type="project" value="UniProtKB-ARBA"/>
</dbReference>
<evidence type="ECO:0000256" key="4">
    <source>
        <dbReference type="ARBA" id="ARBA00022496"/>
    </source>
</evidence>
<dbReference type="PATRIC" id="fig|320778.3.peg.3814"/>
<keyword evidence="4" id="KW-0408">Iron</keyword>
<keyword evidence="4" id="KW-0406">Ion transport</keyword>
<sequence length="311" mass="33763">MLLRSLFTALALFCMASQATAADTRTVDNALGEKVTVPLHPKRVITLSEIDLDTALALGMTPVGTVNGRGQQTLPRYLAPAIKGDIQIVGDLSRPNLETILELEPDLILTAPNRPEVIELLNEIAPTVVTFNYGESWKEVFKRTATILNREADADSFMQRYLSHAEQTKQAIGDRLGQTISVVRWNPKGPAYMFRDSFASQVIADVGMKRPDNQQDPGHTHSMSLSLEALSVLDGDWMVIGTLSTSGEAVDAMKQAENTPAFRQLSAINAGRFTAVDGSLWTSVGGPLAAMKVMDDIAKLVNKPEAQSVTQ</sequence>
<dbReference type="PROSITE" id="PS50983">
    <property type="entry name" value="FE_B12_PBP"/>
    <property type="match status" value="1"/>
</dbReference>
<evidence type="ECO:0000256" key="2">
    <source>
        <dbReference type="ARBA" id="ARBA00008814"/>
    </source>
</evidence>
<reference evidence="8 9" key="1">
    <citation type="submission" date="2015-05" db="EMBL/GenBank/DDBJ databases">
        <title>Photobacterium galathea sp. nov.</title>
        <authorList>
            <person name="Machado H."/>
            <person name="Gram L."/>
        </authorList>
    </citation>
    <scope>NUCLEOTIDE SEQUENCE [LARGE SCALE GENOMIC DNA]</scope>
    <source>
        <strain evidence="8 9">DSM 22954</strain>
    </source>
</reference>
<comment type="subcellular location">
    <subcellularLocation>
        <location evidence="1">Cell envelope</location>
    </subcellularLocation>
</comment>
<organism evidence="8 9">
    <name type="scientific">Photobacterium ganghwense</name>
    <dbReference type="NCBI Taxonomy" id="320778"/>
    <lineage>
        <taxon>Bacteria</taxon>
        <taxon>Pseudomonadati</taxon>
        <taxon>Pseudomonadota</taxon>
        <taxon>Gammaproteobacteria</taxon>
        <taxon>Vibrionales</taxon>
        <taxon>Vibrionaceae</taxon>
        <taxon>Photobacterium</taxon>
    </lineage>
</organism>
<feature type="domain" description="Fe/B12 periplasmic-binding" evidence="7">
    <location>
        <begin position="43"/>
        <end position="305"/>
    </location>
</feature>
<feature type="signal peptide" evidence="6">
    <location>
        <begin position="1"/>
        <end position="21"/>
    </location>
</feature>
<protein>
    <submittedName>
        <fullName evidence="8">ABC transporter substrate-binding protein</fullName>
    </submittedName>
</protein>
<evidence type="ECO:0000313" key="9">
    <source>
        <dbReference type="Proteomes" id="UP000035909"/>
    </source>
</evidence>
<keyword evidence="4" id="KW-0410">Iron transport</keyword>
<dbReference type="Proteomes" id="UP000035909">
    <property type="component" value="Unassembled WGS sequence"/>
</dbReference>
<evidence type="ECO:0000256" key="3">
    <source>
        <dbReference type="ARBA" id="ARBA00022448"/>
    </source>
</evidence>
<dbReference type="PANTHER" id="PTHR30532:SF25">
    <property type="entry name" value="IRON(III) DICITRATE-BINDING PERIPLASMIC PROTEIN"/>
    <property type="match status" value="1"/>
</dbReference>
<dbReference type="SUPFAM" id="SSF53807">
    <property type="entry name" value="Helical backbone' metal receptor"/>
    <property type="match status" value="1"/>
</dbReference>
<evidence type="ECO:0000313" key="8">
    <source>
        <dbReference type="EMBL" id="KLV07686.1"/>
    </source>
</evidence>
<accession>A0A0J1H7L5</accession>
<evidence type="ECO:0000256" key="5">
    <source>
        <dbReference type="ARBA" id="ARBA00022729"/>
    </source>
</evidence>
<gene>
    <name evidence="8" type="ORF">ABT57_17540</name>
</gene>
<dbReference type="OrthoDB" id="9793175at2"/>